<proteinExistence type="predicted"/>
<evidence type="ECO:0000313" key="2">
    <source>
        <dbReference type="EMBL" id="MDY0408273.1"/>
    </source>
</evidence>
<keyword evidence="3" id="KW-1185">Reference proteome</keyword>
<dbReference type="EMBL" id="JAWDIQ010000001">
    <property type="protein sequence ID" value="MDY0408273.1"/>
    <property type="molecule type" value="Genomic_DNA"/>
</dbReference>
<evidence type="ECO:0000313" key="3">
    <source>
        <dbReference type="Proteomes" id="UP001275315"/>
    </source>
</evidence>
<feature type="transmembrane region" description="Helical" evidence="1">
    <location>
        <begin position="37"/>
        <end position="56"/>
    </location>
</feature>
<organism evidence="2 3">
    <name type="scientific">Paracerasibacillus soli</name>
    <dbReference type="NCBI Taxonomy" id="480284"/>
    <lineage>
        <taxon>Bacteria</taxon>
        <taxon>Bacillati</taxon>
        <taxon>Bacillota</taxon>
        <taxon>Bacilli</taxon>
        <taxon>Bacillales</taxon>
        <taxon>Bacillaceae</taxon>
        <taxon>Paracerasibacillus</taxon>
    </lineage>
</organism>
<feature type="transmembrane region" description="Helical" evidence="1">
    <location>
        <begin position="68"/>
        <end position="92"/>
    </location>
</feature>
<name>A0ABU5CPI3_9BACI</name>
<accession>A0ABU5CPI3</accession>
<dbReference type="RefSeq" id="WP_320379019.1">
    <property type="nucleotide sequence ID" value="NZ_JAWDIQ010000001.1"/>
</dbReference>
<feature type="transmembrane region" description="Helical" evidence="1">
    <location>
        <begin position="7"/>
        <end position="25"/>
    </location>
</feature>
<keyword evidence="1" id="KW-1133">Transmembrane helix</keyword>
<reference evidence="2 3" key="1">
    <citation type="submission" date="2023-10" db="EMBL/GenBank/DDBJ databases">
        <title>Virgibacillus soli CC-YMP-6 genome.</title>
        <authorList>
            <person name="Miliotis G."/>
            <person name="Sengupta P."/>
            <person name="Hameed A."/>
            <person name="Chuvochina M."/>
            <person name="Mcdonagh F."/>
            <person name="Simpson A.C."/>
            <person name="Singh N.K."/>
            <person name="Rekha P.D."/>
            <person name="Raman K."/>
            <person name="Hugenholtz P."/>
            <person name="Venkateswaran K."/>
        </authorList>
    </citation>
    <scope>NUCLEOTIDE SEQUENCE [LARGE SCALE GENOMIC DNA]</scope>
    <source>
        <strain evidence="2 3">CC-YMP-6</strain>
    </source>
</reference>
<evidence type="ECO:0000256" key="1">
    <source>
        <dbReference type="SAM" id="Phobius"/>
    </source>
</evidence>
<keyword evidence="1" id="KW-0812">Transmembrane</keyword>
<gene>
    <name evidence="2" type="ORF">RWD45_06480</name>
</gene>
<dbReference type="Proteomes" id="UP001275315">
    <property type="component" value="Unassembled WGS sequence"/>
</dbReference>
<keyword evidence="1" id="KW-0472">Membrane</keyword>
<sequence length="93" mass="10608">MRYVWTGVLKLIVTPIGILVSSWIFPNVYFSRWYQPILLGIVAAIIGYMLEIVMLRKDTNILSTLLDFLVTAAIVYFGAIIFLGTSVTFWVLF</sequence>
<protein>
    <submittedName>
        <fullName evidence="2">Uncharacterized protein</fullName>
    </submittedName>
</protein>
<comment type="caution">
    <text evidence="2">The sequence shown here is derived from an EMBL/GenBank/DDBJ whole genome shotgun (WGS) entry which is preliminary data.</text>
</comment>